<dbReference type="InterPro" id="IPR036291">
    <property type="entry name" value="NAD(P)-bd_dom_sf"/>
</dbReference>
<dbReference type="GO" id="GO:0005737">
    <property type="term" value="C:cytoplasm"/>
    <property type="evidence" value="ECO:0007669"/>
    <property type="project" value="TreeGrafter"/>
</dbReference>
<dbReference type="Gene3D" id="3.40.50.720">
    <property type="entry name" value="NAD(P)-binding Rossmann-like Domain"/>
    <property type="match status" value="1"/>
</dbReference>
<evidence type="ECO:0000313" key="3">
    <source>
        <dbReference type="Proteomes" id="UP000005222"/>
    </source>
</evidence>
<proteinExistence type="predicted"/>
<dbReference type="FunCoup" id="G8Y0C8">
    <property type="interactions" value="42"/>
</dbReference>
<dbReference type="HOGENOM" id="CLU_007383_12_3_1"/>
<dbReference type="GO" id="GO:0004029">
    <property type="term" value="F:aldehyde dehydrogenase (NAD+) activity"/>
    <property type="evidence" value="ECO:0007669"/>
    <property type="project" value="TreeGrafter"/>
</dbReference>
<reference evidence="2 3" key="1">
    <citation type="journal article" date="2012" name="G3 (Bethesda)">
        <title>Pichia sorbitophila, an interspecies yeast hybrid reveals early steps of genome resolution following polyploidization.</title>
        <authorList>
            <person name="Leh Louis V."/>
            <person name="Despons L."/>
            <person name="Friedrich A."/>
            <person name="Martin T."/>
            <person name="Durrens P."/>
            <person name="Casaregola S."/>
            <person name="Neuveglise C."/>
            <person name="Fairhead C."/>
            <person name="Marck C."/>
            <person name="Cruz J.A."/>
            <person name="Straub M.L."/>
            <person name="Kugler V."/>
            <person name="Sacerdot C."/>
            <person name="Uzunov Z."/>
            <person name="Thierry A."/>
            <person name="Weiss S."/>
            <person name="Bleykasten C."/>
            <person name="De Montigny J."/>
            <person name="Jacques N."/>
            <person name="Jung P."/>
            <person name="Lemaire M."/>
            <person name="Mallet S."/>
            <person name="Morel G."/>
            <person name="Richard G.F."/>
            <person name="Sarkar A."/>
            <person name="Savel G."/>
            <person name="Schacherer J."/>
            <person name="Seret M.L."/>
            <person name="Talla E."/>
            <person name="Samson G."/>
            <person name="Jubin C."/>
            <person name="Poulain J."/>
            <person name="Vacherie B."/>
            <person name="Barbe V."/>
            <person name="Pelletier E."/>
            <person name="Sherman D.J."/>
            <person name="Westhof E."/>
            <person name="Weissenbach J."/>
            <person name="Baret P.V."/>
            <person name="Wincker P."/>
            <person name="Gaillardin C."/>
            <person name="Dujon B."/>
            <person name="Souciet J.L."/>
        </authorList>
    </citation>
    <scope>NUCLEOTIDE SEQUENCE [LARGE SCALE GENOMIC DNA]</scope>
    <source>
        <strain evidence="3">ATCC MYA-4447 / BCRC 22081 / CBS 7064 / NBRC 10061 / NRRL Y-12695</strain>
    </source>
</reference>
<dbReference type="InterPro" id="IPR001509">
    <property type="entry name" value="Epimerase_deHydtase"/>
</dbReference>
<sequence length="302" mass="33236">MKVFVTGGSGFVGTKVIDILLSRGYSVIALARSEESEAKLRSKGANVQVVRGDLTDTESLKKGVSESDGVIHLGFIHDFANFGECCKIDRKACEVMLEILKGSNRPFIYTSGTLQLPSYRESDENDTIGDDHPFERAHTEQFCLSYKDKGVKAMAVRLSPTVHAKGDKAFIPGIIAAAKKNKVSVYFGEGKNVWSAVERDDAAELYVLVFEKGSSGKVYHGVAESVEAKAIAEKIAKKLDIPSKSVPAEKAAEYIGFLGPFFSWDNRVKSEFTRKDLGWEPKGVSLLEDLDNDYYYGDNFAF</sequence>
<organism evidence="2 3">
    <name type="scientific">Pichia sorbitophila (strain ATCC MYA-4447 / BCRC 22081 / CBS 7064 / NBRC 10061 / NRRL Y-12695)</name>
    <name type="common">Hybrid yeast</name>
    <dbReference type="NCBI Taxonomy" id="559304"/>
    <lineage>
        <taxon>Eukaryota</taxon>
        <taxon>Fungi</taxon>
        <taxon>Dikarya</taxon>
        <taxon>Ascomycota</taxon>
        <taxon>Saccharomycotina</taxon>
        <taxon>Pichiomycetes</taxon>
        <taxon>Debaryomycetaceae</taxon>
        <taxon>Millerozyma</taxon>
    </lineage>
</organism>
<dbReference type="InterPro" id="IPR051783">
    <property type="entry name" value="NAD(P)-dependent_oxidoreduct"/>
</dbReference>
<dbReference type="PANTHER" id="PTHR48079">
    <property type="entry name" value="PROTEIN YEEZ"/>
    <property type="match status" value="1"/>
</dbReference>
<feature type="domain" description="NAD-dependent epimerase/dehydratase" evidence="1">
    <location>
        <begin position="3"/>
        <end position="219"/>
    </location>
</feature>
<dbReference type="AlphaFoldDB" id="G8Y0C8"/>
<gene>
    <name evidence="2" type="primary">Piso0_004764</name>
    <name evidence="2" type="ORF">GNLVRS01_PISO0N00629g</name>
</gene>
<dbReference type="PANTHER" id="PTHR48079:SF9">
    <property type="entry name" value="PUTATIVE-RELATED"/>
    <property type="match status" value="1"/>
</dbReference>
<dbReference type="SUPFAM" id="SSF51735">
    <property type="entry name" value="NAD(P)-binding Rossmann-fold domains"/>
    <property type="match status" value="1"/>
</dbReference>
<dbReference type="Proteomes" id="UP000005222">
    <property type="component" value="Chromosome N"/>
</dbReference>
<dbReference type="OrthoDB" id="10262413at2759"/>
<evidence type="ECO:0000313" key="2">
    <source>
        <dbReference type="EMBL" id="CCE86281.1"/>
    </source>
</evidence>
<accession>G8Y0C8</accession>
<protein>
    <submittedName>
        <fullName evidence="2">Piso0_004764 protein</fullName>
    </submittedName>
</protein>
<dbReference type="InParanoid" id="G8Y0C8"/>
<evidence type="ECO:0000259" key="1">
    <source>
        <dbReference type="Pfam" id="PF01370"/>
    </source>
</evidence>
<dbReference type="STRING" id="559304.G8Y0C8"/>
<dbReference type="eggNOG" id="KOG1502">
    <property type="taxonomic scope" value="Eukaryota"/>
</dbReference>
<dbReference type="CDD" id="cd05262">
    <property type="entry name" value="SDR_a7"/>
    <property type="match status" value="1"/>
</dbReference>
<dbReference type="OMA" id="FKHDIAF"/>
<name>G8Y0C8_PICSO</name>
<dbReference type="EMBL" id="FO082046">
    <property type="protein sequence ID" value="CCE86281.1"/>
    <property type="molecule type" value="Genomic_DNA"/>
</dbReference>
<keyword evidence="3" id="KW-1185">Reference proteome</keyword>
<dbReference type="Pfam" id="PF01370">
    <property type="entry name" value="Epimerase"/>
    <property type="match status" value="1"/>
</dbReference>